<dbReference type="PROSITE" id="PS51318">
    <property type="entry name" value="TAT"/>
    <property type="match status" value="1"/>
</dbReference>
<name>D5UPZ9_TSUPD</name>
<evidence type="ECO:0000256" key="1">
    <source>
        <dbReference type="ARBA" id="ARBA00022801"/>
    </source>
</evidence>
<keyword evidence="1 3" id="KW-0378">Hydrolase</keyword>
<accession>D5UPZ9</accession>
<reference evidence="3 4" key="2">
    <citation type="journal article" date="2011" name="Stand. Genomic Sci.">
        <title>Complete genome sequence of Tsukamurella paurometabola type strain (no. 33).</title>
        <authorList>
            <person name="Munk A.C."/>
            <person name="Lapidus A."/>
            <person name="Lucas S."/>
            <person name="Nolan M."/>
            <person name="Tice H."/>
            <person name="Cheng J.F."/>
            <person name="Del Rio T.G."/>
            <person name="Goodwin L."/>
            <person name="Pitluck S."/>
            <person name="Liolios K."/>
            <person name="Huntemann M."/>
            <person name="Ivanova N."/>
            <person name="Mavromatis K."/>
            <person name="Mikhailova N."/>
            <person name="Pati A."/>
            <person name="Chen A."/>
            <person name="Palaniappan K."/>
            <person name="Tapia R."/>
            <person name="Han C."/>
            <person name="Land M."/>
            <person name="Hauser L."/>
            <person name="Chang Y.J."/>
            <person name="Jeffries C.D."/>
            <person name="Brettin T."/>
            <person name="Yasawong M."/>
            <person name="Brambilla E.M."/>
            <person name="Rohde M."/>
            <person name="Sikorski J."/>
            <person name="Goker M."/>
            <person name="Detter J.C."/>
            <person name="Woyke T."/>
            <person name="Bristow J."/>
            <person name="Eisen J.A."/>
            <person name="Markowitz V."/>
            <person name="Hugenholtz P."/>
            <person name="Kyrpides N.C."/>
            <person name="Klenk H.P."/>
        </authorList>
    </citation>
    <scope>NUCLEOTIDE SEQUENCE [LARGE SCALE GENOMIC DNA]</scope>
    <source>
        <strain evidence="4">ATCC 8368 / DSM 20162 / CCUG 35730 / CIP 100753 / JCM 10117 / KCTC 9821 / NBRC 16120 / NCIMB 702349 / NCTC 13040</strain>
    </source>
</reference>
<dbReference type="EC" id="3.3.2.1" evidence="3"/>
<dbReference type="InterPro" id="IPR036380">
    <property type="entry name" value="Isochorismatase-like_sf"/>
</dbReference>
<keyword evidence="4" id="KW-1185">Reference proteome</keyword>
<organism evidence="3 4">
    <name type="scientific">Tsukamurella paurometabola (strain ATCC 8368 / DSM 20162 / CCUG 35730 / CIP 100753 / JCM 10117 / KCTC 9821 / NBRC 16120 / NCIMB 702349 / NCTC 13040)</name>
    <name type="common">Corynebacterium paurometabolum</name>
    <dbReference type="NCBI Taxonomy" id="521096"/>
    <lineage>
        <taxon>Bacteria</taxon>
        <taxon>Bacillati</taxon>
        <taxon>Actinomycetota</taxon>
        <taxon>Actinomycetes</taxon>
        <taxon>Mycobacteriales</taxon>
        <taxon>Tsukamurellaceae</taxon>
        <taxon>Tsukamurella</taxon>
    </lineage>
</organism>
<dbReference type="EMBL" id="CP001966">
    <property type="protein sequence ID" value="ADG76767.1"/>
    <property type="molecule type" value="Genomic_DNA"/>
</dbReference>
<dbReference type="PANTHER" id="PTHR43540:SF3">
    <property type="entry name" value="ENTEROBACTIN SYNTHASE COMPONENT B"/>
    <property type="match status" value="1"/>
</dbReference>
<dbReference type="KEGG" id="tpr:Tpau_0113"/>
<dbReference type="InterPro" id="IPR006311">
    <property type="entry name" value="TAT_signal"/>
</dbReference>
<dbReference type="InterPro" id="IPR050272">
    <property type="entry name" value="Isochorismatase-like_hydrls"/>
</dbReference>
<feature type="domain" description="Isochorismatase-like" evidence="2">
    <location>
        <begin position="87"/>
        <end position="258"/>
    </location>
</feature>
<gene>
    <name evidence="3" type="ordered locus">Tpau_0113</name>
</gene>
<dbReference type="SUPFAM" id="SSF52499">
    <property type="entry name" value="Isochorismatase-like hydrolases"/>
    <property type="match status" value="1"/>
</dbReference>
<dbReference type="InterPro" id="IPR000868">
    <property type="entry name" value="Isochorismatase-like_dom"/>
</dbReference>
<reference evidence="4" key="1">
    <citation type="submission" date="2010-03" db="EMBL/GenBank/DDBJ databases">
        <title>The complete chromosome of Tsukamurella paurometabola DSM 20162.</title>
        <authorList>
            <consortium name="US DOE Joint Genome Institute (JGI-PGF)"/>
            <person name="Lucas S."/>
            <person name="Copeland A."/>
            <person name="Lapidus A."/>
            <person name="Glavina del Rio T."/>
            <person name="Dalin E."/>
            <person name="Tice H."/>
            <person name="Bruce D."/>
            <person name="Goodwin L."/>
            <person name="Pitluck S."/>
            <person name="Kyrpides N."/>
            <person name="Mavromatis K."/>
            <person name="Ivanova N."/>
            <person name="Mikhailova N."/>
            <person name="Munk A.C."/>
            <person name="Brettin T."/>
            <person name="Detter J.C."/>
            <person name="Tapia R."/>
            <person name="Han C."/>
            <person name="Larimer F."/>
            <person name="Land M."/>
            <person name="Hauser L."/>
            <person name="Markowitz V."/>
            <person name="Cheng J.-F."/>
            <person name="Hugenholtz P."/>
            <person name="Woyke T."/>
            <person name="Wu D."/>
            <person name="Jando M."/>
            <person name="Brambilla E."/>
            <person name="Klenk H.-P."/>
            <person name="Eisen J.A."/>
        </authorList>
    </citation>
    <scope>NUCLEOTIDE SEQUENCE [LARGE SCALE GENOMIC DNA]</scope>
    <source>
        <strain evidence="4">ATCC 8368 / DSM 20162 / CCUG 35730 / CIP 100753 / JCM 10117 / KCTC 9821 / NBRC 16120 / NCIMB 702349 / NCTC 13040</strain>
    </source>
</reference>
<dbReference type="eggNOG" id="COG1535">
    <property type="taxonomic scope" value="Bacteria"/>
</dbReference>
<dbReference type="STRING" id="521096.Tpau_0113"/>
<dbReference type="GO" id="GO:0008908">
    <property type="term" value="F:isochorismatase activity"/>
    <property type="evidence" value="ECO:0007669"/>
    <property type="project" value="UniProtKB-EC"/>
</dbReference>
<dbReference type="Gene3D" id="3.40.50.850">
    <property type="entry name" value="Isochorismatase-like"/>
    <property type="match status" value="1"/>
</dbReference>
<dbReference type="InterPro" id="IPR016291">
    <property type="entry name" value="Isochorismatase"/>
</dbReference>
<proteinExistence type="predicted"/>
<protein>
    <submittedName>
        <fullName evidence="3">Isochorismatase</fullName>
        <ecNumber evidence="3">3.3.2.1</ecNumber>
    </submittedName>
</protein>
<sequence length="260" mass="28041">MENPASEVPSVTESHPQEAVSTAEVLGRRRLFQAAAWGTVGAVAVGGARAGTADAAVALPGSVSYRIGEIPIPRNKVAWQLDPRRAVLLVHDVQRYFMRIFDERTRGELLGNVARGQDWARRSGVPVIYSAQRGGATREQRGLIYDFSGAGMTADESDRGIEPAVAPRPGERVLTKHKLSEYFRSDLLQYLRDQGRDQLVLAGVYANTGVLLTAADSIQNDIQAFVIGDAVADQTPEGHRGGLAWVAARAGRVISAAELR</sequence>
<evidence type="ECO:0000313" key="4">
    <source>
        <dbReference type="Proteomes" id="UP000001213"/>
    </source>
</evidence>
<evidence type="ECO:0000313" key="3">
    <source>
        <dbReference type="EMBL" id="ADG76767.1"/>
    </source>
</evidence>
<dbReference type="Pfam" id="PF00857">
    <property type="entry name" value="Isochorismatase"/>
    <property type="match status" value="1"/>
</dbReference>
<dbReference type="PRINTS" id="PR01398">
    <property type="entry name" value="ISCHRISMTASE"/>
</dbReference>
<evidence type="ECO:0000259" key="2">
    <source>
        <dbReference type="Pfam" id="PF00857"/>
    </source>
</evidence>
<dbReference type="Proteomes" id="UP000001213">
    <property type="component" value="Chromosome"/>
</dbReference>
<dbReference type="AlphaFoldDB" id="D5UPZ9"/>
<dbReference type="PANTHER" id="PTHR43540">
    <property type="entry name" value="PEROXYUREIDOACRYLATE/UREIDOACRYLATE AMIDOHYDROLASE-RELATED"/>
    <property type="match status" value="1"/>
</dbReference>
<dbReference type="HOGENOM" id="CLU_068979_2_1_11"/>
<dbReference type="RefSeq" id="WP_013124822.1">
    <property type="nucleotide sequence ID" value="NC_014158.1"/>
</dbReference>